<dbReference type="CDD" id="cd00082">
    <property type="entry name" value="HisKA"/>
    <property type="match status" value="1"/>
</dbReference>
<keyword evidence="8" id="KW-0749">Sporulation</keyword>
<dbReference type="InterPro" id="IPR035965">
    <property type="entry name" value="PAS-like_dom_sf"/>
</dbReference>
<dbReference type="Pfam" id="PF00989">
    <property type="entry name" value="PAS"/>
    <property type="match status" value="1"/>
</dbReference>
<dbReference type="GO" id="GO:0000155">
    <property type="term" value="F:phosphorelay sensor kinase activity"/>
    <property type="evidence" value="ECO:0007669"/>
    <property type="project" value="InterPro"/>
</dbReference>
<feature type="domain" description="PAC" evidence="12">
    <location>
        <begin position="346"/>
        <end position="401"/>
    </location>
</feature>
<dbReference type="Gene3D" id="3.30.565.10">
    <property type="entry name" value="Histidine kinase-like ATPase, C-terminal domain"/>
    <property type="match status" value="1"/>
</dbReference>
<feature type="domain" description="PAS" evidence="11">
    <location>
        <begin position="402"/>
        <end position="452"/>
    </location>
</feature>
<evidence type="ECO:0000256" key="4">
    <source>
        <dbReference type="ARBA" id="ARBA00022679"/>
    </source>
</evidence>
<dbReference type="SMART" id="SM00086">
    <property type="entry name" value="PAC"/>
    <property type="match status" value="4"/>
</dbReference>
<dbReference type="SUPFAM" id="SSF55785">
    <property type="entry name" value="PYP-like sensor domain (PAS domain)"/>
    <property type="match status" value="4"/>
</dbReference>
<dbReference type="SMART" id="SM00388">
    <property type="entry name" value="HisKA"/>
    <property type="match status" value="1"/>
</dbReference>
<feature type="domain" description="PAS" evidence="11">
    <location>
        <begin position="278"/>
        <end position="333"/>
    </location>
</feature>
<dbReference type="SUPFAM" id="SSF55874">
    <property type="entry name" value="ATPase domain of HSP90 chaperone/DNA topoisomerase II/histidine kinase"/>
    <property type="match status" value="1"/>
</dbReference>
<dbReference type="SMART" id="SM00091">
    <property type="entry name" value="PAS"/>
    <property type="match status" value="4"/>
</dbReference>
<feature type="domain" description="PAS" evidence="11">
    <location>
        <begin position="152"/>
        <end position="224"/>
    </location>
</feature>
<dbReference type="Proteomes" id="UP000641588">
    <property type="component" value="Unassembled WGS sequence"/>
</dbReference>
<accession>A0A972GS00</accession>
<evidence type="ECO:0000256" key="2">
    <source>
        <dbReference type="ARBA" id="ARBA00012438"/>
    </source>
</evidence>
<keyword evidence="14" id="KW-1185">Reference proteome</keyword>
<comment type="catalytic activity">
    <reaction evidence="1">
        <text>ATP + protein L-histidine = ADP + protein N-phospho-L-histidine.</text>
        <dbReference type="EC" id="2.7.13.3"/>
    </reaction>
</comment>
<dbReference type="InterPro" id="IPR013655">
    <property type="entry name" value="PAS_fold_3"/>
</dbReference>
<dbReference type="InterPro" id="IPR004358">
    <property type="entry name" value="Sig_transdc_His_kin-like_C"/>
</dbReference>
<dbReference type="PROSITE" id="PS50113">
    <property type="entry name" value="PAC"/>
    <property type="match status" value="3"/>
</dbReference>
<keyword evidence="5" id="KW-0547">Nucleotide-binding</keyword>
<keyword evidence="7" id="KW-0067">ATP-binding</keyword>
<keyword evidence="6" id="KW-0418">Kinase</keyword>
<dbReference type="PANTHER" id="PTHR43065">
    <property type="entry name" value="SENSOR HISTIDINE KINASE"/>
    <property type="match status" value="1"/>
</dbReference>
<reference evidence="13" key="1">
    <citation type="submission" date="2019-10" db="EMBL/GenBank/DDBJ databases">
        <title>Description of Paenibacillus glebae sp. nov.</title>
        <authorList>
            <person name="Carlier A."/>
            <person name="Qi S."/>
        </authorList>
    </citation>
    <scope>NUCLEOTIDE SEQUENCE</scope>
    <source>
        <strain evidence="13">LMG 31456</strain>
    </source>
</reference>
<evidence type="ECO:0000259" key="12">
    <source>
        <dbReference type="PROSITE" id="PS50113"/>
    </source>
</evidence>
<dbReference type="InterPro" id="IPR000014">
    <property type="entry name" value="PAS"/>
</dbReference>
<dbReference type="Pfam" id="PF08447">
    <property type="entry name" value="PAS_3"/>
    <property type="match status" value="2"/>
</dbReference>
<dbReference type="InterPro" id="IPR005467">
    <property type="entry name" value="His_kinase_dom"/>
</dbReference>
<dbReference type="Gene3D" id="1.10.287.130">
    <property type="match status" value="1"/>
</dbReference>
<evidence type="ECO:0000256" key="9">
    <source>
        <dbReference type="ARBA" id="ARBA00023012"/>
    </source>
</evidence>
<dbReference type="InterPro" id="IPR003661">
    <property type="entry name" value="HisK_dim/P_dom"/>
</dbReference>
<dbReference type="NCBIfam" id="TIGR00229">
    <property type="entry name" value="sensory_box"/>
    <property type="match status" value="4"/>
</dbReference>
<dbReference type="Pfam" id="PF13426">
    <property type="entry name" value="PAS_9"/>
    <property type="match status" value="1"/>
</dbReference>
<keyword evidence="9" id="KW-0902">Two-component regulatory system</keyword>
<feature type="domain" description="PAC" evidence="12">
    <location>
        <begin position="226"/>
        <end position="277"/>
    </location>
</feature>
<dbReference type="PRINTS" id="PR00344">
    <property type="entry name" value="BCTRLSENSOR"/>
</dbReference>
<dbReference type="Pfam" id="PF02518">
    <property type="entry name" value="HATPase_c"/>
    <property type="match status" value="1"/>
</dbReference>
<evidence type="ECO:0000256" key="6">
    <source>
        <dbReference type="ARBA" id="ARBA00022777"/>
    </source>
</evidence>
<feature type="domain" description="PAS" evidence="11">
    <location>
        <begin position="11"/>
        <end position="81"/>
    </location>
</feature>
<dbReference type="PROSITE" id="PS50112">
    <property type="entry name" value="PAS"/>
    <property type="match status" value="4"/>
</dbReference>
<evidence type="ECO:0000256" key="7">
    <source>
        <dbReference type="ARBA" id="ARBA00022840"/>
    </source>
</evidence>
<feature type="domain" description="Histidine kinase" evidence="10">
    <location>
        <begin position="542"/>
        <end position="747"/>
    </location>
</feature>
<dbReference type="GO" id="GO:0006355">
    <property type="term" value="P:regulation of DNA-templated transcription"/>
    <property type="evidence" value="ECO:0007669"/>
    <property type="project" value="InterPro"/>
</dbReference>
<dbReference type="InterPro" id="IPR003594">
    <property type="entry name" value="HATPase_dom"/>
</dbReference>
<dbReference type="SUPFAM" id="SSF47384">
    <property type="entry name" value="Homodimeric domain of signal transducing histidine kinase"/>
    <property type="match status" value="1"/>
</dbReference>
<evidence type="ECO:0000256" key="5">
    <source>
        <dbReference type="ARBA" id="ARBA00022741"/>
    </source>
</evidence>
<dbReference type="EMBL" id="WHOD01000082">
    <property type="protein sequence ID" value="NOU95786.1"/>
    <property type="molecule type" value="Genomic_DNA"/>
</dbReference>
<evidence type="ECO:0000256" key="8">
    <source>
        <dbReference type="ARBA" id="ARBA00022969"/>
    </source>
</evidence>
<protein>
    <recommendedName>
        <fullName evidence="2">histidine kinase</fullName>
        <ecNumber evidence="2">2.7.13.3</ecNumber>
    </recommendedName>
</protein>
<dbReference type="SMART" id="SM00387">
    <property type="entry name" value="HATPase_c"/>
    <property type="match status" value="1"/>
</dbReference>
<proteinExistence type="predicted"/>
<feature type="domain" description="PAC" evidence="12">
    <location>
        <begin position="477"/>
        <end position="529"/>
    </location>
</feature>
<dbReference type="GO" id="GO:0005524">
    <property type="term" value="F:ATP binding"/>
    <property type="evidence" value="ECO:0007669"/>
    <property type="project" value="UniProtKB-KW"/>
</dbReference>
<keyword evidence="4" id="KW-0808">Transferase</keyword>
<dbReference type="InterPro" id="IPR013767">
    <property type="entry name" value="PAS_fold"/>
</dbReference>
<dbReference type="GO" id="GO:0030435">
    <property type="term" value="P:sporulation resulting in formation of a cellular spore"/>
    <property type="evidence" value="ECO:0007669"/>
    <property type="project" value="UniProtKB-KW"/>
</dbReference>
<dbReference type="CDD" id="cd00075">
    <property type="entry name" value="HATPase"/>
    <property type="match status" value="1"/>
</dbReference>
<evidence type="ECO:0000259" key="10">
    <source>
        <dbReference type="PROSITE" id="PS50109"/>
    </source>
</evidence>
<dbReference type="PROSITE" id="PS50109">
    <property type="entry name" value="HIS_KIN"/>
    <property type="match status" value="1"/>
</dbReference>
<name>A0A972GS00_9BACL</name>
<dbReference type="AlphaFoldDB" id="A0A972GS00"/>
<dbReference type="InterPro" id="IPR036890">
    <property type="entry name" value="HATPase_C_sf"/>
</dbReference>
<dbReference type="Gene3D" id="3.30.450.20">
    <property type="entry name" value="PAS domain"/>
    <property type="match status" value="4"/>
</dbReference>
<organism evidence="13 14">
    <name type="scientific">Paenibacillus foliorum</name>
    <dbReference type="NCBI Taxonomy" id="2654974"/>
    <lineage>
        <taxon>Bacteria</taxon>
        <taxon>Bacillati</taxon>
        <taxon>Bacillota</taxon>
        <taxon>Bacilli</taxon>
        <taxon>Bacillales</taxon>
        <taxon>Paenibacillaceae</taxon>
        <taxon>Paenibacillus</taxon>
    </lineage>
</organism>
<dbReference type="PANTHER" id="PTHR43065:SF34">
    <property type="entry name" value="SPORULATION KINASE A"/>
    <property type="match status" value="1"/>
</dbReference>
<gene>
    <name evidence="13" type="ORF">GC093_21540</name>
</gene>
<sequence length="748" mass="84743">MVMAVEIQLASQQLFVQAFQYAPIGMTLLALNGSILKVNPAACAMLGFSENELLQMTVSDITHPHDVAADLAFTNQLIEGSLELYQSDKRLLNKQNDTIWIKSTLSLIKGEHGDPLYLLSQFMEANDQKLDEEEYQDEGSERIPKERNLQYDIQHHSSLFNHHPDLIYSMDLNGNHVFVNQSFLNTMKYTYQEIVENAMNFRALTDPECLPQVEYHFNQATKGIAQRYEAVAINKNNNYTTFDVTNIPIIVDQQVIGVYGIARDITYQKELTKKLEETQQLYQLFSENVQDIISFATPDGITRYVSPSIKASLGYEPDEYVGKVAIEFWHPDDAAPLVNNCLMQNSDIDIFICRIRHKQGHYVWFETTATIIRNEAGEIINILAVGRDITSRKQAENVLKAAKEQLESFIDHNVDPILIMNLEDKAVRINQAFETMYGWTECEIVGRNITDLPIIPSNLKWEVTQNLVRIKSNETSQGYETVRNRRDGVDLKVTLSSFCIRDENGNISGWAVIMRDITDKKKAEELMIQSEKLSIAGQLAAGIAHEIRNPITAIKGFIQLMKSGVSEKKMYYDIITSEIERIEVILNELLILAKPQVVQLERKDIRVLLAQVTTLLETQAIINNVQIITEFDSSIPHIQCDENQLKQVCINFIKNAIEAMPSGGTLVIQLTSKANNTLLLRFIDQGCGIPAHILYKLGQPFYTTKENGTGLGFMVSKRIIENHHGEVTVFSKENIGTTIEVSFPIVQD</sequence>
<dbReference type="EC" id="2.7.13.3" evidence="2"/>
<evidence type="ECO:0000313" key="13">
    <source>
        <dbReference type="EMBL" id="NOU95786.1"/>
    </source>
</evidence>
<evidence type="ECO:0000313" key="14">
    <source>
        <dbReference type="Proteomes" id="UP000641588"/>
    </source>
</evidence>
<evidence type="ECO:0000256" key="1">
    <source>
        <dbReference type="ARBA" id="ARBA00000085"/>
    </source>
</evidence>
<dbReference type="InterPro" id="IPR001610">
    <property type="entry name" value="PAC"/>
</dbReference>
<dbReference type="FunFam" id="1.10.287.130:FF:000040">
    <property type="entry name" value="PAS domain-containing sensor histidine kinase"/>
    <property type="match status" value="1"/>
</dbReference>
<dbReference type="InterPro" id="IPR036097">
    <property type="entry name" value="HisK_dim/P_sf"/>
</dbReference>
<evidence type="ECO:0000259" key="11">
    <source>
        <dbReference type="PROSITE" id="PS50112"/>
    </source>
</evidence>
<dbReference type="CDD" id="cd00130">
    <property type="entry name" value="PAS"/>
    <property type="match status" value="4"/>
</dbReference>
<dbReference type="InterPro" id="IPR000700">
    <property type="entry name" value="PAS-assoc_C"/>
</dbReference>
<evidence type="ECO:0000256" key="3">
    <source>
        <dbReference type="ARBA" id="ARBA00022553"/>
    </source>
</evidence>
<comment type="caution">
    <text evidence="13">The sequence shown here is derived from an EMBL/GenBank/DDBJ whole genome shotgun (WGS) entry which is preliminary data.</text>
</comment>
<keyword evidence="3" id="KW-0597">Phosphoprotein</keyword>
<dbReference type="Pfam" id="PF00512">
    <property type="entry name" value="HisKA"/>
    <property type="match status" value="1"/>
</dbReference>